<dbReference type="Gene3D" id="3.30.70.360">
    <property type="match status" value="1"/>
</dbReference>
<dbReference type="GO" id="GO:0046872">
    <property type="term" value="F:metal ion binding"/>
    <property type="evidence" value="ECO:0007669"/>
    <property type="project" value="UniProtKB-KW"/>
</dbReference>
<keyword evidence="3" id="KW-0378">Hydrolase</keyword>
<dbReference type="InterPro" id="IPR011650">
    <property type="entry name" value="Peptidase_M20_dimer"/>
</dbReference>
<dbReference type="InterPro" id="IPR002933">
    <property type="entry name" value="Peptidase_M20"/>
</dbReference>
<dbReference type="Proteomes" id="UP000198432">
    <property type="component" value="Unassembled WGS sequence"/>
</dbReference>
<evidence type="ECO:0000256" key="3">
    <source>
        <dbReference type="ARBA" id="ARBA00022801"/>
    </source>
</evidence>
<evidence type="ECO:0000256" key="2">
    <source>
        <dbReference type="ARBA" id="ARBA00022723"/>
    </source>
</evidence>
<dbReference type="PANTHER" id="PTHR43270">
    <property type="entry name" value="BETA-ALA-HIS DIPEPTIDASE"/>
    <property type="match status" value="1"/>
</dbReference>
<evidence type="ECO:0000259" key="4">
    <source>
        <dbReference type="Pfam" id="PF07687"/>
    </source>
</evidence>
<dbReference type="Pfam" id="PF07687">
    <property type="entry name" value="M20_dimer"/>
    <property type="match status" value="1"/>
</dbReference>
<name>A0A239LX06_9BACT</name>
<dbReference type="InterPro" id="IPR036264">
    <property type="entry name" value="Bact_exopeptidase_dim_dom"/>
</dbReference>
<sequence>MGKRALLADSQAERWLEELRGFAAVPNNVFDAAQIKANASYLQELLQRQDFTVSLWDTPSGKPYVYASYVVDEALPTLLFYSHYDGVPVDTAHWDSAPFQPVLKDAAGNHLTTREALRHPEGARFYARSVADSKNAIISIMAALASIKAEGQEPGINIKLLLDGEEELESPYLRETVLRHSQDLAADLVISASGETHQSGLPTIAFGVRGILMLDLTLHTATADMHSGHFGNFTPNAALEMAHLLAQLKDRKGKVLVPGFYEGVRQLTAEEQEVVLQIPSIERDIQQQFGIKKTEQSHSLQELINQPTFNVRGLQAGYVGDQASNIIPTTAQVSIDIRLVAGMDPDKIYRAMLTYLKQMGFTVTDTKPTKADLITKGPVLQVQRSGSFKAMKTEMQAALPQQVLRLVQRSTAAPWVVEPTEGGSLNFSVFGALGMPLITLPVSNFDCNQHTHNENLRLDFFLRGIDIFKELLEFRG</sequence>
<dbReference type="InterPro" id="IPR051458">
    <property type="entry name" value="Cyt/Met_Dipeptidase"/>
</dbReference>
<dbReference type="SUPFAM" id="SSF55031">
    <property type="entry name" value="Bacterial exopeptidase dimerisation domain"/>
    <property type="match status" value="1"/>
</dbReference>
<gene>
    <name evidence="5" type="ORF">SAMN06296052_1535</name>
</gene>
<dbReference type="Gene3D" id="3.40.630.10">
    <property type="entry name" value="Zn peptidases"/>
    <property type="match status" value="1"/>
</dbReference>
<dbReference type="Pfam" id="PF01546">
    <property type="entry name" value="Peptidase_M20"/>
    <property type="match status" value="1"/>
</dbReference>
<proteinExistence type="predicted"/>
<dbReference type="GO" id="GO:0006508">
    <property type="term" value="P:proteolysis"/>
    <property type="evidence" value="ECO:0007669"/>
    <property type="project" value="UniProtKB-KW"/>
</dbReference>
<evidence type="ECO:0000313" key="5">
    <source>
        <dbReference type="EMBL" id="SNT34408.1"/>
    </source>
</evidence>
<feature type="domain" description="Peptidase M20 dimerisation" evidence="4">
    <location>
        <begin position="207"/>
        <end position="358"/>
    </location>
</feature>
<protein>
    <submittedName>
        <fullName evidence="5">Acetylornithine deacetylase/Succinyl-diaminopimelate desuccinylase</fullName>
    </submittedName>
</protein>
<keyword evidence="6" id="KW-1185">Reference proteome</keyword>
<evidence type="ECO:0000313" key="6">
    <source>
        <dbReference type="Proteomes" id="UP000198432"/>
    </source>
</evidence>
<keyword evidence="2" id="KW-0479">Metal-binding</keyword>
<dbReference type="EMBL" id="FZOQ01000053">
    <property type="protein sequence ID" value="SNT34408.1"/>
    <property type="molecule type" value="Genomic_DNA"/>
</dbReference>
<keyword evidence="1" id="KW-0645">Protease</keyword>
<dbReference type="SUPFAM" id="SSF53187">
    <property type="entry name" value="Zn-dependent exopeptidases"/>
    <property type="match status" value="1"/>
</dbReference>
<dbReference type="RefSeq" id="WP_179223163.1">
    <property type="nucleotide sequence ID" value="NZ_FZOQ01000053.1"/>
</dbReference>
<organism evidence="5 6">
    <name type="scientific">Pontibacter ummariensis</name>
    <dbReference type="NCBI Taxonomy" id="1610492"/>
    <lineage>
        <taxon>Bacteria</taxon>
        <taxon>Pseudomonadati</taxon>
        <taxon>Bacteroidota</taxon>
        <taxon>Cytophagia</taxon>
        <taxon>Cytophagales</taxon>
        <taxon>Hymenobacteraceae</taxon>
        <taxon>Pontibacter</taxon>
    </lineage>
</organism>
<dbReference type="GO" id="GO:0008233">
    <property type="term" value="F:peptidase activity"/>
    <property type="evidence" value="ECO:0007669"/>
    <property type="project" value="UniProtKB-KW"/>
</dbReference>
<dbReference type="PANTHER" id="PTHR43270:SF8">
    <property type="entry name" value="DI- AND TRIPEPTIDASE DUG2-RELATED"/>
    <property type="match status" value="1"/>
</dbReference>
<evidence type="ECO:0000256" key="1">
    <source>
        <dbReference type="ARBA" id="ARBA00022670"/>
    </source>
</evidence>
<reference evidence="6" key="1">
    <citation type="submission" date="2017-06" db="EMBL/GenBank/DDBJ databases">
        <authorList>
            <person name="Varghese N."/>
            <person name="Submissions S."/>
        </authorList>
    </citation>
    <scope>NUCLEOTIDE SEQUENCE [LARGE SCALE GENOMIC DNA]</scope>
    <source>
        <strain evidence="6">NKM1</strain>
    </source>
</reference>
<dbReference type="AlphaFoldDB" id="A0A239LX06"/>
<accession>A0A239LX06</accession>